<dbReference type="KEGG" id="psco:LY89DRAFT_742666"/>
<feature type="region of interest" description="Disordered" evidence="1">
    <location>
        <begin position="26"/>
        <end position="45"/>
    </location>
</feature>
<dbReference type="Proteomes" id="UP000070700">
    <property type="component" value="Unassembled WGS sequence"/>
</dbReference>
<dbReference type="AlphaFoldDB" id="A0A132B669"/>
<evidence type="ECO:0000256" key="1">
    <source>
        <dbReference type="SAM" id="MobiDB-lite"/>
    </source>
</evidence>
<sequence>MSLARIATSWANSQVTLIRNSGVSNAQRGVHVPPQNKYGQSTSWTPLFNPDARPAPVFVTKMQQIFACLDPGWIGYLSPEAGSGVSCSADHLYGSSESSEHGPRIIENLTQKGV</sequence>
<name>A0A132B669_MOLSC</name>
<keyword evidence="3" id="KW-1185">Reference proteome</keyword>
<reference evidence="2 3" key="1">
    <citation type="submission" date="2015-10" db="EMBL/GenBank/DDBJ databases">
        <title>Full genome of DAOMC 229536 Phialocephala scopiformis, a fungal endophyte of spruce producing the potent anti-insectan compound rugulosin.</title>
        <authorList>
            <consortium name="DOE Joint Genome Institute"/>
            <person name="Walker A.K."/>
            <person name="Frasz S.L."/>
            <person name="Seifert K.A."/>
            <person name="Miller J.D."/>
            <person name="Mondo S.J."/>
            <person name="Labutti K."/>
            <person name="Lipzen A."/>
            <person name="Dockter R."/>
            <person name="Kennedy M."/>
            <person name="Grigoriev I.V."/>
            <person name="Spatafora J.W."/>
        </authorList>
    </citation>
    <scope>NUCLEOTIDE SEQUENCE [LARGE SCALE GENOMIC DNA]</scope>
    <source>
        <strain evidence="2 3">CBS 120377</strain>
    </source>
</reference>
<protein>
    <submittedName>
        <fullName evidence="2">Uncharacterized protein</fullName>
    </submittedName>
</protein>
<dbReference type="EMBL" id="KQ947438">
    <property type="protein sequence ID" value="KUJ07905.1"/>
    <property type="molecule type" value="Genomic_DNA"/>
</dbReference>
<proteinExistence type="predicted"/>
<evidence type="ECO:0000313" key="2">
    <source>
        <dbReference type="EMBL" id="KUJ07905.1"/>
    </source>
</evidence>
<dbReference type="GeneID" id="28830578"/>
<organism evidence="2 3">
    <name type="scientific">Mollisia scopiformis</name>
    <name type="common">Conifer needle endophyte fungus</name>
    <name type="synonym">Phialocephala scopiformis</name>
    <dbReference type="NCBI Taxonomy" id="149040"/>
    <lineage>
        <taxon>Eukaryota</taxon>
        <taxon>Fungi</taxon>
        <taxon>Dikarya</taxon>
        <taxon>Ascomycota</taxon>
        <taxon>Pezizomycotina</taxon>
        <taxon>Leotiomycetes</taxon>
        <taxon>Helotiales</taxon>
        <taxon>Mollisiaceae</taxon>
        <taxon>Mollisia</taxon>
    </lineage>
</organism>
<feature type="region of interest" description="Disordered" evidence="1">
    <location>
        <begin position="93"/>
        <end position="114"/>
    </location>
</feature>
<dbReference type="InParanoid" id="A0A132B669"/>
<dbReference type="OrthoDB" id="7873042at2759"/>
<evidence type="ECO:0000313" key="3">
    <source>
        <dbReference type="Proteomes" id="UP000070700"/>
    </source>
</evidence>
<accession>A0A132B669</accession>
<gene>
    <name evidence="2" type="ORF">LY89DRAFT_742666</name>
</gene>
<dbReference type="RefSeq" id="XP_018062260.1">
    <property type="nucleotide sequence ID" value="XM_018220852.1"/>
</dbReference>